<evidence type="ECO:0000256" key="3">
    <source>
        <dbReference type="ARBA" id="ARBA00023163"/>
    </source>
</evidence>
<dbReference type="SMART" id="SM00895">
    <property type="entry name" value="FCD"/>
    <property type="match status" value="1"/>
</dbReference>
<dbReference type="InterPro" id="IPR008920">
    <property type="entry name" value="TF_FadR/GntR_C"/>
</dbReference>
<dbReference type="EMBL" id="CADCUE010000237">
    <property type="protein sequence ID" value="CAA9353966.1"/>
    <property type="molecule type" value="Genomic_DNA"/>
</dbReference>
<proteinExistence type="predicted"/>
<dbReference type="SUPFAM" id="SSF48008">
    <property type="entry name" value="GntR ligand-binding domain-like"/>
    <property type="match status" value="1"/>
</dbReference>
<accession>A0A6J4M9X3</accession>
<dbReference type="PRINTS" id="PR00035">
    <property type="entry name" value="HTHGNTR"/>
</dbReference>
<keyword evidence="1" id="KW-0805">Transcription regulation</keyword>
<reference evidence="5" key="1">
    <citation type="submission" date="2020-02" db="EMBL/GenBank/DDBJ databases">
        <authorList>
            <person name="Meier V. D."/>
        </authorList>
    </citation>
    <scope>NUCLEOTIDE SEQUENCE</scope>
    <source>
        <strain evidence="5">AVDCRST_MAG16</strain>
    </source>
</reference>
<dbReference type="InterPro" id="IPR011711">
    <property type="entry name" value="GntR_C"/>
</dbReference>
<dbReference type="SMART" id="SM00345">
    <property type="entry name" value="HTH_GNTR"/>
    <property type="match status" value="1"/>
</dbReference>
<dbReference type="SUPFAM" id="SSF46785">
    <property type="entry name" value="Winged helix' DNA-binding domain"/>
    <property type="match status" value="1"/>
</dbReference>
<dbReference type="InterPro" id="IPR036390">
    <property type="entry name" value="WH_DNA-bd_sf"/>
</dbReference>
<dbReference type="Gene3D" id="1.10.10.10">
    <property type="entry name" value="Winged helix-like DNA-binding domain superfamily/Winged helix DNA-binding domain"/>
    <property type="match status" value="1"/>
</dbReference>
<sequence length="218" mass="23808">MTVGAGHQPLRSLVSDELRRLVVTGELAPGTRIVEDRLAARLGVSRNPVREALQALASEGFVEILPRRGAVVAQITAEQAEDLFDVRAALEPLAARLAARRASGPGVARLREILRRARQATDQQELDQLASYNTDFHSLVVELSGNDYLGLLVAPMARRVQWVFRTSAATRAPHSWAEHEQLLQAIATGDEDHAEAIARAHVTAARASYRWVSQAAQT</sequence>
<name>A0A6J4M9X3_9ACTN</name>
<evidence type="ECO:0000259" key="4">
    <source>
        <dbReference type="PROSITE" id="PS50949"/>
    </source>
</evidence>
<dbReference type="Pfam" id="PF07729">
    <property type="entry name" value="FCD"/>
    <property type="match status" value="1"/>
</dbReference>
<evidence type="ECO:0000256" key="1">
    <source>
        <dbReference type="ARBA" id="ARBA00023015"/>
    </source>
</evidence>
<dbReference type="InterPro" id="IPR000524">
    <property type="entry name" value="Tscrpt_reg_HTH_GntR"/>
</dbReference>
<keyword evidence="3" id="KW-0804">Transcription</keyword>
<dbReference type="InterPro" id="IPR036388">
    <property type="entry name" value="WH-like_DNA-bd_sf"/>
</dbReference>
<organism evidence="5">
    <name type="scientific">uncultured Frankineae bacterium</name>
    <dbReference type="NCBI Taxonomy" id="437475"/>
    <lineage>
        <taxon>Bacteria</taxon>
        <taxon>Bacillati</taxon>
        <taxon>Actinomycetota</taxon>
        <taxon>Actinomycetes</taxon>
        <taxon>Frankiales</taxon>
        <taxon>environmental samples</taxon>
    </lineage>
</organism>
<dbReference type="Pfam" id="PF00392">
    <property type="entry name" value="GntR"/>
    <property type="match status" value="1"/>
</dbReference>
<dbReference type="PANTHER" id="PTHR43537">
    <property type="entry name" value="TRANSCRIPTIONAL REGULATOR, GNTR FAMILY"/>
    <property type="match status" value="1"/>
</dbReference>
<dbReference type="PROSITE" id="PS50949">
    <property type="entry name" value="HTH_GNTR"/>
    <property type="match status" value="1"/>
</dbReference>
<evidence type="ECO:0000256" key="2">
    <source>
        <dbReference type="ARBA" id="ARBA00023125"/>
    </source>
</evidence>
<dbReference type="GO" id="GO:0003677">
    <property type="term" value="F:DNA binding"/>
    <property type="evidence" value="ECO:0007669"/>
    <property type="project" value="UniProtKB-KW"/>
</dbReference>
<gene>
    <name evidence="5" type="ORF">AVDCRST_MAG16-2566</name>
</gene>
<dbReference type="AlphaFoldDB" id="A0A6J4M9X3"/>
<dbReference type="GO" id="GO:0003700">
    <property type="term" value="F:DNA-binding transcription factor activity"/>
    <property type="evidence" value="ECO:0007669"/>
    <property type="project" value="InterPro"/>
</dbReference>
<keyword evidence="2" id="KW-0238">DNA-binding</keyword>
<protein>
    <submittedName>
        <fullName evidence="5">Transcriptional regulator, GntR family</fullName>
    </submittedName>
</protein>
<evidence type="ECO:0000313" key="5">
    <source>
        <dbReference type="EMBL" id="CAA9353966.1"/>
    </source>
</evidence>
<dbReference type="PANTHER" id="PTHR43537:SF5">
    <property type="entry name" value="UXU OPERON TRANSCRIPTIONAL REGULATOR"/>
    <property type="match status" value="1"/>
</dbReference>
<dbReference type="Gene3D" id="1.20.120.530">
    <property type="entry name" value="GntR ligand-binding domain-like"/>
    <property type="match status" value="1"/>
</dbReference>
<feature type="domain" description="HTH gntR-type" evidence="4">
    <location>
        <begin position="8"/>
        <end position="75"/>
    </location>
</feature>
<dbReference type="CDD" id="cd07377">
    <property type="entry name" value="WHTH_GntR"/>
    <property type="match status" value="1"/>
</dbReference>